<evidence type="ECO:0000313" key="1">
    <source>
        <dbReference type="EMBL" id="MFB9209610.1"/>
    </source>
</evidence>
<keyword evidence="2" id="KW-1185">Reference proteome</keyword>
<gene>
    <name evidence="1" type="ORF">ACFFV7_51100</name>
</gene>
<organism evidence="1 2">
    <name type="scientific">Nonomuraea spiralis</name>
    <dbReference type="NCBI Taxonomy" id="46182"/>
    <lineage>
        <taxon>Bacteria</taxon>
        <taxon>Bacillati</taxon>
        <taxon>Actinomycetota</taxon>
        <taxon>Actinomycetes</taxon>
        <taxon>Streptosporangiales</taxon>
        <taxon>Streptosporangiaceae</taxon>
        <taxon>Nonomuraea</taxon>
    </lineage>
</organism>
<sequence length="86" mass="8707">MTERRNGQVVVSTWETCMGVAAFVASLLGEPTARARTLTKPACCRCDPVTCAADESGEHCATAGCAYCVDGCPAADGTPCCTGGTA</sequence>
<comment type="caution">
    <text evidence="1">The sequence shown here is derived from an EMBL/GenBank/DDBJ whole genome shotgun (WGS) entry which is preliminary data.</text>
</comment>
<dbReference type="RefSeq" id="WP_189648141.1">
    <property type="nucleotide sequence ID" value="NZ_BMRC01000006.1"/>
</dbReference>
<evidence type="ECO:0000313" key="2">
    <source>
        <dbReference type="Proteomes" id="UP001589647"/>
    </source>
</evidence>
<accession>A0ABV5IYH1</accession>
<dbReference type="Proteomes" id="UP001589647">
    <property type="component" value="Unassembled WGS sequence"/>
</dbReference>
<name>A0ABV5IYH1_9ACTN</name>
<reference evidence="1 2" key="1">
    <citation type="submission" date="2024-09" db="EMBL/GenBank/DDBJ databases">
        <authorList>
            <person name="Sun Q."/>
            <person name="Mori K."/>
        </authorList>
    </citation>
    <scope>NUCLEOTIDE SEQUENCE [LARGE SCALE GENOMIC DNA]</scope>
    <source>
        <strain evidence="1 2">CCM 3426</strain>
    </source>
</reference>
<protein>
    <submittedName>
        <fullName evidence="1">Uncharacterized protein</fullName>
    </submittedName>
</protein>
<dbReference type="EMBL" id="JBHMEI010000104">
    <property type="protein sequence ID" value="MFB9209610.1"/>
    <property type="molecule type" value="Genomic_DNA"/>
</dbReference>
<proteinExistence type="predicted"/>